<dbReference type="Gene3D" id="3.30.540.10">
    <property type="entry name" value="Fructose-1,6-Bisphosphatase, subunit A, domain 1"/>
    <property type="match status" value="1"/>
</dbReference>
<dbReference type="EC" id="3.1.3.11" evidence="5"/>
<dbReference type="GO" id="GO:0006094">
    <property type="term" value="P:gluconeogenesis"/>
    <property type="evidence" value="ECO:0007669"/>
    <property type="project" value="TreeGrafter"/>
</dbReference>
<dbReference type="PIRSF" id="PIRSF500210">
    <property type="entry name" value="FBPtase"/>
    <property type="match status" value="1"/>
</dbReference>
<evidence type="ECO:0000256" key="1">
    <source>
        <dbReference type="ARBA" id="ARBA00001273"/>
    </source>
</evidence>
<dbReference type="InterPro" id="IPR000146">
    <property type="entry name" value="FBPase_class-1"/>
</dbReference>
<evidence type="ECO:0000256" key="5">
    <source>
        <dbReference type="ARBA" id="ARBA00013093"/>
    </source>
</evidence>
<dbReference type="InterPro" id="IPR020548">
    <property type="entry name" value="Fructose_bisphosphatase_AS"/>
</dbReference>
<evidence type="ECO:0000256" key="9">
    <source>
        <dbReference type="ARBA" id="ARBA00022842"/>
    </source>
</evidence>
<dbReference type="PANTHER" id="PTHR11556">
    <property type="entry name" value="FRUCTOSE-1,6-BISPHOSPHATASE-RELATED"/>
    <property type="match status" value="1"/>
</dbReference>
<evidence type="ECO:0000256" key="8">
    <source>
        <dbReference type="ARBA" id="ARBA00022801"/>
    </source>
</evidence>
<reference evidence="13" key="1">
    <citation type="journal article" date="2020" name="Nature">
        <title>Giant virus diversity and host interactions through global metagenomics.</title>
        <authorList>
            <person name="Schulz F."/>
            <person name="Roux S."/>
            <person name="Paez-Espino D."/>
            <person name="Jungbluth S."/>
            <person name="Walsh D.A."/>
            <person name="Denef V.J."/>
            <person name="McMahon K.D."/>
            <person name="Konstantinidis K.T."/>
            <person name="Eloe-Fadrosh E.A."/>
            <person name="Kyrpides N.C."/>
            <person name="Woyke T."/>
        </authorList>
    </citation>
    <scope>NUCLEOTIDE SEQUENCE</scope>
    <source>
        <strain evidence="13">GVMAG-M-3300025860-25</strain>
    </source>
</reference>
<comment type="pathway">
    <text evidence="3">Carbohydrate biosynthesis; Calvin cycle.</text>
</comment>
<dbReference type="GO" id="GO:0005986">
    <property type="term" value="P:sucrose biosynthetic process"/>
    <property type="evidence" value="ECO:0007669"/>
    <property type="project" value="TreeGrafter"/>
</dbReference>
<dbReference type="InterPro" id="IPR028343">
    <property type="entry name" value="FBPtase"/>
</dbReference>
<dbReference type="SUPFAM" id="SSF56655">
    <property type="entry name" value="Carbohydrate phosphatase"/>
    <property type="match status" value="1"/>
</dbReference>
<comment type="cofactor">
    <cofactor evidence="2">
        <name>Mg(2+)</name>
        <dbReference type="ChEBI" id="CHEBI:18420"/>
    </cofactor>
</comment>
<protein>
    <recommendedName>
        <fullName evidence="5">fructose-bisphosphatase</fullName>
        <ecNumber evidence="5">3.1.3.11</ecNumber>
    </recommendedName>
</protein>
<evidence type="ECO:0000259" key="11">
    <source>
        <dbReference type="Pfam" id="PF00316"/>
    </source>
</evidence>
<dbReference type="PIRSF" id="PIRSF000904">
    <property type="entry name" value="FBPtase_SBPase"/>
    <property type="match status" value="1"/>
</dbReference>
<dbReference type="Pfam" id="PF18913">
    <property type="entry name" value="FBPase_C"/>
    <property type="match status" value="1"/>
</dbReference>
<comment type="similarity">
    <text evidence="4">Belongs to the FBPase class 1 family.</text>
</comment>
<sequence>MNILESSFIKISNLIRNSNNITLGQENSSQNQTGDLVKQLDILSHNIIVEEIKTLYDISGYISEEADEICITSPNGKYIIAFDPLDGSSNINCNVTVGTIYGIYLWDSLNNEIGPIVDAGYCLYGPCTNLVRVEGALVKMYQLNNNNNFDFISNLSLEGKNSKIYSLNESNSFKILNYKLQQILFDYKIKGYNLRLVGSMVADCHRTLIQGGIFMYPATCNNQNGKLRLVYESLPMAKIFEVCGGKSWDGSKSILENTIDLQNVHQKIPTYLGTKLEIEKIK</sequence>
<keyword evidence="6" id="KW-0963">Cytoplasm</keyword>
<dbReference type="GO" id="GO:0006002">
    <property type="term" value="P:fructose 6-phosphate metabolic process"/>
    <property type="evidence" value="ECO:0007669"/>
    <property type="project" value="TreeGrafter"/>
</dbReference>
<dbReference type="GO" id="GO:0006000">
    <property type="term" value="P:fructose metabolic process"/>
    <property type="evidence" value="ECO:0007669"/>
    <property type="project" value="TreeGrafter"/>
</dbReference>
<evidence type="ECO:0000259" key="12">
    <source>
        <dbReference type="Pfam" id="PF18913"/>
    </source>
</evidence>
<evidence type="ECO:0000256" key="3">
    <source>
        <dbReference type="ARBA" id="ARBA00005215"/>
    </source>
</evidence>
<evidence type="ECO:0000313" key="13">
    <source>
        <dbReference type="EMBL" id="QHU01082.1"/>
    </source>
</evidence>
<keyword evidence="7" id="KW-0479">Metal-binding</keyword>
<dbReference type="InterPro" id="IPR044015">
    <property type="entry name" value="FBPase_C_dom"/>
</dbReference>
<evidence type="ECO:0000256" key="6">
    <source>
        <dbReference type="ARBA" id="ARBA00022490"/>
    </source>
</evidence>
<evidence type="ECO:0000256" key="7">
    <source>
        <dbReference type="ARBA" id="ARBA00022723"/>
    </source>
</evidence>
<dbReference type="PRINTS" id="PR00115">
    <property type="entry name" value="F16BPHPHTASE"/>
</dbReference>
<feature type="domain" description="Fructose-1-6-bisphosphatase class I N-terminal" evidence="11">
    <location>
        <begin position="3"/>
        <end position="146"/>
    </location>
</feature>
<dbReference type="PANTHER" id="PTHR11556:SF35">
    <property type="entry name" value="SEDOHEPTULOSE-1,7-BISPHOSPHATASE, CHLOROPLASTIC"/>
    <property type="match status" value="1"/>
</dbReference>
<proteinExistence type="inferred from homology"/>
<keyword evidence="10" id="KW-0119">Carbohydrate metabolism</keyword>
<feature type="domain" description="Fructose-1-6-bisphosphatase class 1 C-terminal" evidence="12">
    <location>
        <begin position="161"/>
        <end position="281"/>
    </location>
</feature>
<dbReference type="GO" id="GO:0046872">
    <property type="term" value="F:metal ion binding"/>
    <property type="evidence" value="ECO:0007669"/>
    <property type="project" value="UniProtKB-KW"/>
</dbReference>
<name>A0A6C0J623_9ZZZZ</name>
<dbReference type="AlphaFoldDB" id="A0A6C0J623"/>
<dbReference type="PROSITE" id="PS00124">
    <property type="entry name" value="FBPASE"/>
    <property type="match status" value="1"/>
</dbReference>
<dbReference type="GO" id="GO:0030388">
    <property type="term" value="P:fructose 1,6-bisphosphate metabolic process"/>
    <property type="evidence" value="ECO:0007669"/>
    <property type="project" value="TreeGrafter"/>
</dbReference>
<dbReference type="EMBL" id="MN740335">
    <property type="protein sequence ID" value="QHU01082.1"/>
    <property type="molecule type" value="Genomic_DNA"/>
</dbReference>
<evidence type="ECO:0000256" key="2">
    <source>
        <dbReference type="ARBA" id="ARBA00001946"/>
    </source>
</evidence>
<dbReference type="InterPro" id="IPR033391">
    <property type="entry name" value="FBPase_N"/>
</dbReference>
<dbReference type="Pfam" id="PF00316">
    <property type="entry name" value="FBPase"/>
    <property type="match status" value="1"/>
</dbReference>
<evidence type="ECO:0000256" key="4">
    <source>
        <dbReference type="ARBA" id="ARBA00010941"/>
    </source>
</evidence>
<comment type="catalytic activity">
    <reaction evidence="1">
        <text>beta-D-fructose 1,6-bisphosphate + H2O = beta-D-fructose 6-phosphate + phosphate</text>
        <dbReference type="Rhea" id="RHEA:11064"/>
        <dbReference type="ChEBI" id="CHEBI:15377"/>
        <dbReference type="ChEBI" id="CHEBI:32966"/>
        <dbReference type="ChEBI" id="CHEBI:43474"/>
        <dbReference type="ChEBI" id="CHEBI:57634"/>
        <dbReference type="EC" id="3.1.3.11"/>
    </reaction>
</comment>
<dbReference type="GO" id="GO:0042132">
    <property type="term" value="F:fructose 1,6-bisphosphate 1-phosphatase activity"/>
    <property type="evidence" value="ECO:0007669"/>
    <property type="project" value="UniProtKB-EC"/>
</dbReference>
<accession>A0A6C0J623</accession>
<organism evidence="13">
    <name type="scientific">viral metagenome</name>
    <dbReference type="NCBI Taxonomy" id="1070528"/>
    <lineage>
        <taxon>unclassified sequences</taxon>
        <taxon>metagenomes</taxon>
        <taxon>organismal metagenomes</taxon>
    </lineage>
</organism>
<keyword evidence="8" id="KW-0378">Hydrolase</keyword>
<keyword evidence="9" id="KW-0460">Magnesium</keyword>
<dbReference type="Gene3D" id="3.40.190.80">
    <property type="match status" value="1"/>
</dbReference>
<evidence type="ECO:0000256" key="10">
    <source>
        <dbReference type="ARBA" id="ARBA00023277"/>
    </source>
</evidence>
<dbReference type="GO" id="GO:0005737">
    <property type="term" value="C:cytoplasm"/>
    <property type="evidence" value="ECO:0007669"/>
    <property type="project" value="TreeGrafter"/>
</dbReference>